<sequence length="79" mass="8576">MGRTRMHGRALRGSRYTGGSPAAFRQQSPVGSDDGRVEIQAEGTMALEVKHQSDVAPAITLMTQELRALRESGVEDDMC</sequence>
<evidence type="ECO:0000256" key="1">
    <source>
        <dbReference type="SAM" id="MobiDB-lite"/>
    </source>
</evidence>
<proteinExistence type="predicted"/>
<protein>
    <submittedName>
        <fullName evidence="2">Uncharacterized protein</fullName>
    </submittedName>
</protein>
<comment type="caution">
    <text evidence="2">The sequence shown here is derived from an EMBL/GenBank/DDBJ whole genome shotgun (WGS) entry which is preliminary data.</text>
</comment>
<feature type="compositionally biased region" description="Basic residues" evidence="1">
    <location>
        <begin position="1"/>
        <end position="12"/>
    </location>
</feature>
<accession>A0AAV7SZU8</accession>
<organism evidence="2 3">
    <name type="scientific">Pleurodeles waltl</name>
    <name type="common">Iberian ribbed newt</name>
    <dbReference type="NCBI Taxonomy" id="8319"/>
    <lineage>
        <taxon>Eukaryota</taxon>
        <taxon>Metazoa</taxon>
        <taxon>Chordata</taxon>
        <taxon>Craniata</taxon>
        <taxon>Vertebrata</taxon>
        <taxon>Euteleostomi</taxon>
        <taxon>Amphibia</taxon>
        <taxon>Batrachia</taxon>
        <taxon>Caudata</taxon>
        <taxon>Salamandroidea</taxon>
        <taxon>Salamandridae</taxon>
        <taxon>Pleurodelinae</taxon>
        <taxon>Pleurodeles</taxon>
    </lineage>
</organism>
<keyword evidence="3" id="KW-1185">Reference proteome</keyword>
<dbReference type="AlphaFoldDB" id="A0AAV7SZU8"/>
<name>A0AAV7SZU8_PLEWA</name>
<dbReference type="EMBL" id="JANPWB010000007">
    <property type="protein sequence ID" value="KAJ1169621.1"/>
    <property type="molecule type" value="Genomic_DNA"/>
</dbReference>
<evidence type="ECO:0000313" key="3">
    <source>
        <dbReference type="Proteomes" id="UP001066276"/>
    </source>
</evidence>
<dbReference type="Proteomes" id="UP001066276">
    <property type="component" value="Chromosome 4_1"/>
</dbReference>
<evidence type="ECO:0000313" key="2">
    <source>
        <dbReference type="EMBL" id="KAJ1169621.1"/>
    </source>
</evidence>
<feature type="region of interest" description="Disordered" evidence="1">
    <location>
        <begin position="1"/>
        <end position="35"/>
    </location>
</feature>
<reference evidence="2" key="1">
    <citation type="journal article" date="2022" name="bioRxiv">
        <title>Sequencing and chromosome-scale assembly of the giantPleurodeles waltlgenome.</title>
        <authorList>
            <person name="Brown T."/>
            <person name="Elewa A."/>
            <person name="Iarovenko S."/>
            <person name="Subramanian E."/>
            <person name="Araus A.J."/>
            <person name="Petzold A."/>
            <person name="Susuki M."/>
            <person name="Suzuki K.-i.T."/>
            <person name="Hayashi T."/>
            <person name="Toyoda A."/>
            <person name="Oliveira C."/>
            <person name="Osipova E."/>
            <person name="Leigh N.D."/>
            <person name="Simon A."/>
            <person name="Yun M.H."/>
        </authorList>
    </citation>
    <scope>NUCLEOTIDE SEQUENCE</scope>
    <source>
        <strain evidence="2">20211129_DDA</strain>
        <tissue evidence="2">Liver</tissue>
    </source>
</reference>
<gene>
    <name evidence="2" type="ORF">NDU88_001512</name>
</gene>